<keyword evidence="1" id="KW-0812">Transmembrane</keyword>
<evidence type="ECO:0000256" key="1">
    <source>
        <dbReference type="SAM" id="Phobius"/>
    </source>
</evidence>
<accession>A0ABV2JTC0</accession>
<organism evidence="2 3">
    <name type="scientific">Dyella japonica</name>
    <dbReference type="NCBI Taxonomy" id="231455"/>
    <lineage>
        <taxon>Bacteria</taxon>
        <taxon>Pseudomonadati</taxon>
        <taxon>Pseudomonadota</taxon>
        <taxon>Gammaproteobacteria</taxon>
        <taxon>Lysobacterales</taxon>
        <taxon>Rhodanobacteraceae</taxon>
        <taxon>Dyella</taxon>
    </lineage>
</organism>
<evidence type="ECO:0000313" key="2">
    <source>
        <dbReference type="EMBL" id="MET3652080.1"/>
    </source>
</evidence>
<proteinExistence type="predicted"/>
<name>A0ABV2JTC0_9GAMM</name>
<dbReference type="RefSeq" id="WP_354013485.1">
    <property type="nucleotide sequence ID" value="NZ_JBEPMU010000002.1"/>
</dbReference>
<dbReference type="EMBL" id="JBEPMU010000002">
    <property type="protein sequence ID" value="MET3652080.1"/>
    <property type="molecule type" value="Genomic_DNA"/>
</dbReference>
<sequence length="142" mass="15340">MSEKLHPRIRQDIVLGLKLGIVMIGAASLLALARSQGWLDGAMVERAFNVILGLAFAAYSNLIPKMYGPPPRSLRHATLAQAVRRVSSWAMTLAFLAWAALWAFAPKEFARVTSVAVVGASIAISLGYLMWKAAACRASRSD</sequence>
<evidence type="ECO:0000313" key="3">
    <source>
        <dbReference type="Proteomes" id="UP001549184"/>
    </source>
</evidence>
<keyword evidence="1" id="KW-1133">Transmembrane helix</keyword>
<dbReference type="Proteomes" id="UP001549184">
    <property type="component" value="Unassembled WGS sequence"/>
</dbReference>
<keyword evidence="3" id="KW-1185">Reference proteome</keyword>
<feature type="transmembrane region" description="Helical" evidence="1">
    <location>
        <begin position="111"/>
        <end position="131"/>
    </location>
</feature>
<gene>
    <name evidence="2" type="ORF">ABIC75_001802</name>
</gene>
<keyword evidence="1" id="KW-0472">Membrane</keyword>
<feature type="transmembrane region" description="Helical" evidence="1">
    <location>
        <begin position="88"/>
        <end position="105"/>
    </location>
</feature>
<comment type="caution">
    <text evidence="2">The sequence shown here is derived from an EMBL/GenBank/DDBJ whole genome shotgun (WGS) entry which is preliminary data.</text>
</comment>
<protein>
    <submittedName>
        <fullName evidence="2">Uncharacterized protein</fullName>
    </submittedName>
</protein>
<reference evidence="2 3" key="1">
    <citation type="submission" date="2024-06" db="EMBL/GenBank/DDBJ databases">
        <title>Sorghum-associated microbial communities from plants grown in Nebraska, USA.</title>
        <authorList>
            <person name="Schachtman D."/>
        </authorList>
    </citation>
    <scope>NUCLEOTIDE SEQUENCE [LARGE SCALE GENOMIC DNA]</scope>
    <source>
        <strain evidence="2 3">1073</strain>
    </source>
</reference>
<feature type="transmembrane region" description="Helical" evidence="1">
    <location>
        <begin position="12"/>
        <end position="35"/>
    </location>
</feature>
<feature type="transmembrane region" description="Helical" evidence="1">
    <location>
        <begin position="47"/>
        <end position="67"/>
    </location>
</feature>